<reference evidence="1" key="1">
    <citation type="submission" date="2020-04" db="EMBL/GenBank/DDBJ databases">
        <authorList>
            <person name="Chiriac C."/>
            <person name="Salcher M."/>
            <person name="Ghai R."/>
            <person name="Kavagutti S V."/>
        </authorList>
    </citation>
    <scope>NUCLEOTIDE SEQUENCE</scope>
</reference>
<evidence type="ECO:0000313" key="1">
    <source>
        <dbReference type="EMBL" id="CAB4138976.1"/>
    </source>
</evidence>
<gene>
    <name evidence="1" type="ORF">UFOVP338_5</name>
</gene>
<name>A0A6J5M1N4_9CAUD</name>
<proteinExistence type="predicted"/>
<accession>A0A6J5M1N4</accession>
<protein>
    <recommendedName>
        <fullName evidence="2">DUF4054 domain-containing protein</fullName>
    </recommendedName>
</protein>
<dbReference type="EMBL" id="LR796351">
    <property type="protein sequence ID" value="CAB4138976.1"/>
    <property type="molecule type" value="Genomic_DNA"/>
</dbReference>
<sequence>MTAPTPLQLVEVISNGSICNTEPSITGLIQLAELRVGASFCPDKRNYLVAYMACHMFTLANRNGDSGFITGRTEGDLSVTYANTQGSTSENELDLTSYGKMYRELCRGCIGVGLSNAYEV</sequence>
<dbReference type="Pfam" id="PF13262">
    <property type="entry name" value="DUF4054"/>
    <property type="match status" value="1"/>
</dbReference>
<dbReference type="InterPro" id="IPR025127">
    <property type="entry name" value="DUF4054"/>
</dbReference>
<evidence type="ECO:0008006" key="2">
    <source>
        <dbReference type="Google" id="ProtNLM"/>
    </source>
</evidence>
<organism evidence="1">
    <name type="scientific">uncultured Caudovirales phage</name>
    <dbReference type="NCBI Taxonomy" id="2100421"/>
    <lineage>
        <taxon>Viruses</taxon>
        <taxon>Duplodnaviria</taxon>
        <taxon>Heunggongvirae</taxon>
        <taxon>Uroviricota</taxon>
        <taxon>Caudoviricetes</taxon>
        <taxon>Peduoviridae</taxon>
        <taxon>Maltschvirus</taxon>
        <taxon>Maltschvirus maltsch</taxon>
    </lineage>
</organism>